<dbReference type="AlphaFoldDB" id="A0A7N0T4H5"/>
<feature type="repeat" description="PPR" evidence="3">
    <location>
        <begin position="331"/>
        <end position="365"/>
    </location>
</feature>
<comment type="similarity">
    <text evidence="1">Belongs to the PPR family. P subfamily.</text>
</comment>
<evidence type="ECO:0000256" key="1">
    <source>
        <dbReference type="ARBA" id="ARBA00007626"/>
    </source>
</evidence>
<dbReference type="InterPro" id="IPR002885">
    <property type="entry name" value="PPR_rpt"/>
</dbReference>
<dbReference type="Gene3D" id="1.25.40.10">
    <property type="entry name" value="Tetratricopeptide repeat domain"/>
    <property type="match status" value="4"/>
</dbReference>
<dbReference type="NCBIfam" id="TIGR00756">
    <property type="entry name" value="PPR"/>
    <property type="match status" value="6"/>
</dbReference>
<dbReference type="PROSITE" id="PS51375">
    <property type="entry name" value="PPR"/>
    <property type="match status" value="5"/>
</dbReference>
<sequence length="498" mass="56379">MTLRWPRLLTPKHLSEIIREQKNPLQALRLFKEAENKYPNYRHNGPVYGTMINLLGSCGRITEMKEVIAKMKLDSCEVKDEVFAGVIRTYARAGLLEEAVALFKNLPHFNCVNWTESFNTLLELFLKESKLDVAHRLFLENSHGWEVKHRLGSLNLLMDALCRHNRSDLALHIFQEMNSQCCSPNRESYKILMKGLCQNRMLNEATHLLYSTFWKISQKGSGEDVTIYRILLNALCDNGQAKEAIEILGKILRKGLKAPNRCHRLLDNYTGCSPSEDIERVKGLINEALIKGSIPGLACYSAIAIDLYAEGQILEANQVFIEMQLKGFKPSHKMYQAKVAALCEAGRTEEAEDVIDQMLAMNIVPTVKIYNAVIRGLCDHGKSISAAKYLEKMAKQVGCVANEDTFDMLIQGLCREFKFIEASSVMEMMVAGSFRPSAERFDSLISGLCWTGRQYEGVMWLEEMVSRGEVPDVSLWHSLVSSNISIKCLDMSVRSLQF</sequence>
<dbReference type="OMA" id="VIWLEEM"/>
<evidence type="ECO:0000313" key="5">
    <source>
        <dbReference type="Proteomes" id="UP000594263"/>
    </source>
</evidence>
<keyword evidence="2" id="KW-0677">Repeat</keyword>
<dbReference type="PANTHER" id="PTHR47939:SF13">
    <property type="entry name" value="OS03G0201400 PROTEIN"/>
    <property type="match status" value="1"/>
</dbReference>
<evidence type="ECO:0000256" key="3">
    <source>
        <dbReference type="PROSITE-ProRule" id="PRU00708"/>
    </source>
</evidence>
<feature type="repeat" description="PPR" evidence="3">
    <location>
        <begin position="402"/>
        <end position="436"/>
    </location>
</feature>
<reference evidence="4" key="1">
    <citation type="submission" date="2021-01" db="UniProtKB">
        <authorList>
            <consortium name="EnsemblPlants"/>
        </authorList>
    </citation>
    <scope>IDENTIFICATION</scope>
</reference>
<proteinExistence type="inferred from homology"/>
<dbReference type="SUPFAM" id="SSF48452">
    <property type="entry name" value="TPR-like"/>
    <property type="match status" value="1"/>
</dbReference>
<dbReference type="PANTHER" id="PTHR47939">
    <property type="entry name" value="MEMBRANE-ASSOCIATED SALT-INDUCIBLE PROTEIN-LIKE"/>
    <property type="match status" value="1"/>
</dbReference>
<feature type="repeat" description="PPR" evidence="3">
    <location>
        <begin position="437"/>
        <end position="471"/>
    </location>
</feature>
<accession>A0A7N0T4H5</accession>
<protein>
    <recommendedName>
        <fullName evidence="6">Pentatricopeptide repeat-containing protein</fullName>
    </recommendedName>
</protein>
<dbReference type="Pfam" id="PF01535">
    <property type="entry name" value="PPR"/>
    <property type="match status" value="5"/>
</dbReference>
<name>A0A7N0T4H5_KALFE</name>
<dbReference type="Proteomes" id="UP000594263">
    <property type="component" value="Unplaced"/>
</dbReference>
<evidence type="ECO:0000313" key="4">
    <source>
        <dbReference type="EnsemblPlants" id="Kaladp0022s0008.1.v1.1.CDS.1"/>
    </source>
</evidence>
<evidence type="ECO:0000256" key="2">
    <source>
        <dbReference type="ARBA" id="ARBA00022737"/>
    </source>
</evidence>
<evidence type="ECO:0008006" key="6">
    <source>
        <dbReference type="Google" id="ProtNLM"/>
    </source>
</evidence>
<dbReference type="EnsemblPlants" id="Kaladp0022s0008.1.v1.1">
    <property type="protein sequence ID" value="Kaladp0022s0008.1.v1.1.CDS.1"/>
    <property type="gene ID" value="Kaladp0022s0008.v1.1"/>
</dbReference>
<dbReference type="InterPro" id="IPR011990">
    <property type="entry name" value="TPR-like_helical_dom_sf"/>
</dbReference>
<dbReference type="InterPro" id="IPR050667">
    <property type="entry name" value="PPR-containing_protein"/>
</dbReference>
<organism evidence="4 5">
    <name type="scientific">Kalanchoe fedtschenkoi</name>
    <name type="common">Lavender scallops</name>
    <name type="synonym">South American air plant</name>
    <dbReference type="NCBI Taxonomy" id="63787"/>
    <lineage>
        <taxon>Eukaryota</taxon>
        <taxon>Viridiplantae</taxon>
        <taxon>Streptophyta</taxon>
        <taxon>Embryophyta</taxon>
        <taxon>Tracheophyta</taxon>
        <taxon>Spermatophyta</taxon>
        <taxon>Magnoliopsida</taxon>
        <taxon>eudicotyledons</taxon>
        <taxon>Gunneridae</taxon>
        <taxon>Pentapetalae</taxon>
        <taxon>Saxifragales</taxon>
        <taxon>Crassulaceae</taxon>
        <taxon>Kalanchoe</taxon>
    </lineage>
</organism>
<keyword evidence="5" id="KW-1185">Reference proteome</keyword>
<dbReference type="Pfam" id="PF13041">
    <property type="entry name" value="PPR_2"/>
    <property type="match status" value="2"/>
</dbReference>
<feature type="repeat" description="PPR" evidence="3">
    <location>
        <begin position="150"/>
        <end position="184"/>
    </location>
</feature>
<feature type="repeat" description="PPR" evidence="3">
    <location>
        <begin position="224"/>
        <end position="258"/>
    </location>
</feature>
<dbReference type="Gramene" id="Kaladp0022s0008.1.v1.1">
    <property type="protein sequence ID" value="Kaladp0022s0008.1.v1.1.CDS.1"/>
    <property type="gene ID" value="Kaladp0022s0008.v1.1"/>
</dbReference>